<dbReference type="GO" id="GO:0006355">
    <property type="term" value="P:regulation of DNA-templated transcription"/>
    <property type="evidence" value="ECO:0007669"/>
    <property type="project" value="InterPro"/>
</dbReference>
<dbReference type="GO" id="GO:0005524">
    <property type="term" value="F:ATP binding"/>
    <property type="evidence" value="ECO:0007669"/>
    <property type="project" value="UniProtKB-KW"/>
</dbReference>
<evidence type="ECO:0000256" key="2">
    <source>
        <dbReference type="ARBA" id="ARBA00022840"/>
    </source>
</evidence>
<reference evidence="4" key="1">
    <citation type="submission" date="2021-03" db="EMBL/GenBank/DDBJ databases">
        <authorList>
            <person name="Kanchanasin P."/>
            <person name="Saeng-In P."/>
            <person name="Phongsopitanun W."/>
            <person name="Yuki M."/>
            <person name="Kudo T."/>
            <person name="Ohkuma M."/>
            <person name="Tanasupawat S."/>
        </authorList>
    </citation>
    <scope>NUCLEOTIDE SEQUENCE</scope>
    <source>
        <strain evidence="4">GKU 128</strain>
    </source>
</reference>
<dbReference type="AlphaFoldDB" id="A0A939PDP5"/>
<protein>
    <submittedName>
        <fullName evidence="4">AAA family ATPase</fullName>
    </submittedName>
</protein>
<keyword evidence="1" id="KW-0547">Nucleotide-binding</keyword>
<dbReference type="PROSITE" id="PS00622">
    <property type="entry name" value="HTH_LUXR_1"/>
    <property type="match status" value="1"/>
</dbReference>
<evidence type="ECO:0000259" key="3">
    <source>
        <dbReference type="PROSITE" id="PS50043"/>
    </source>
</evidence>
<keyword evidence="5" id="KW-1185">Reference proteome</keyword>
<dbReference type="PRINTS" id="PR00038">
    <property type="entry name" value="HTHLUXR"/>
</dbReference>
<dbReference type="InterPro" id="IPR027417">
    <property type="entry name" value="P-loop_NTPase"/>
</dbReference>
<dbReference type="Pfam" id="PF00196">
    <property type="entry name" value="GerE"/>
    <property type="match status" value="1"/>
</dbReference>
<dbReference type="Pfam" id="PF13191">
    <property type="entry name" value="AAA_16"/>
    <property type="match status" value="1"/>
</dbReference>
<organism evidence="4 5">
    <name type="scientific">Actinomadura barringtoniae</name>
    <dbReference type="NCBI Taxonomy" id="1427535"/>
    <lineage>
        <taxon>Bacteria</taxon>
        <taxon>Bacillati</taxon>
        <taxon>Actinomycetota</taxon>
        <taxon>Actinomycetes</taxon>
        <taxon>Streptosporangiales</taxon>
        <taxon>Thermomonosporaceae</taxon>
        <taxon>Actinomadura</taxon>
    </lineage>
</organism>
<dbReference type="SUPFAM" id="SSF52540">
    <property type="entry name" value="P-loop containing nucleoside triphosphate hydrolases"/>
    <property type="match status" value="1"/>
</dbReference>
<comment type="caution">
    <text evidence="4">The sequence shown here is derived from an EMBL/GenBank/DDBJ whole genome shotgun (WGS) entry which is preliminary data.</text>
</comment>
<dbReference type="GO" id="GO:0004016">
    <property type="term" value="F:adenylate cyclase activity"/>
    <property type="evidence" value="ECO:0007669"/>
    <property type="project" value="TreeGrafter"/>
</dbReference>
<dbReference type="Proteomes" id="UP000669179">
    <property type="component" value="Unassembled WGS sequence"/>
</dbReference>
<keyword evidence="2" id="KW-0067">ATP-binding</keyword>
<dbReference type="PANTHER" id="PTHR16305:SF35">
    <property type="entry name" value="TRANSCRIPTIONAL ACTIVATOR DOMAIN"/>
    <property type="match status" value="1"/>
</dbReference>
<dbReference type="EMBL" id="JAGEOJ010000002">
    <property type="protein sequence ID" value="MBO2446581.1"/>
    <property type="molecule type" value="Genomic_DNA"/>
</dbReference>
<dbReference type="SUPFAM" id="SSF46894">
    <property type="entry name" value="C-terminal effector domain of the bipartite response regulators"/>
    <property type="match status" value="1"/>
</dbReference>
<dbReference type="InterPro" id="IPR000792">
    <property type="entry name" value="Tscrpt_reg_LuxR_C"/>
</dbReference>
<dbReference type="PROSITE" id="PS50043">
    <property type="entry name" value="HTH_LUXR_2"/>
    <property type="match status" value="1"/>
</dbReference>
<dbReference type="RefSeq" id="WP_208254173.1">
    <property type="nucleotide sequence ID" value="NZ_JAGEOJ010000002.1"/>
</dbReference>
<gene>
    <name evidence="4" type="ORF">J4573_05730</name>
</gene>
<accession>A0A939PDP5</accession>
<dbReference type="GO" id="GO:0005737">
    <property type="term" value="C:cytoplasm"/>
    <property type="evidence" value="ECO:0007669"/>
    <property type="project" value="TreeGrafter"/>
</dbReference>
<dbReference type="InterPro" id="IPR016032">
    <property type="entry name" value="Sig_transdc_resp-reg_C-effctor"/>
</dbReference>
<evidence type="ECO:0000256" key="1">
    <source>
        <dbReference type="ARBA" id="ARBA00022741"/>
    </source>
</evidence>
<dbReference type="PANTHER" id="PTHR16305">
    <property type="entry name" value="TESTICULAR SOLUBLE ADENYLYL CYCLASE"/>
    <property type="match status" value="1"/>
</dbReference>
<dbReference type="CDD" id="cd06170">
    <property type="entry name" value="LuxR_C_like"/>
    <property type="match status" value="1"/>
</dbReference>
<dbReference type="InterPro" id="IPR036388">
    <property type="entry name" value="WH-like_DNA-bd_sf"/>
</dbReference>
<feature type="domain" description="HTH luxR-type" evidence="3">
    <location>
        <begin position="898"/>
        <end position="963"/>
    </location>
</feature>
<name>A0A939PDP5_9ACTN</name>
<evidence type="ECO:0000313" key="4">
    <source>
        <dbReference type="EMBL" id="MBO2446581.1"/>
    </source>
</evidence>
<evidence type="ECO:0000313" key="5">
    <source>
        <dbReference type="Proteomes" id="UP000669179"/>
    </source>
</evidence>
<dbReference type="Gene3D" id="3.40.50.300">
    <property type="entry name" value="P-loop containing nucleotide triphosphate hydrolases"/>
    <property type="match status" value="1"/>
</dbReference>
<dbReference type="SMART" id="SM00421">
    <property type="entry name" value="HTH_LUXR"/>
    <property type="match status" value="1"/>
</dbReference>
<proteinExistence type="predicted"/>
<dbReference type="Gene3D" id="1.10.10.10">
    <property type="entry name" value="Winged helix-like DNA-binding domain superfamily/Winged helix DNA-binding domain"/>
    <property type="match status" value="1"/>
</dbReference>
<dbReference type="InterPro" id="IPR041664">
    <property type="entry name" value="AAA_16"/>
</dbReference>
<sequence>MSVDGRSTLGRIVSPLLVGRDAEMARLLAAVHRAPAAVVITGEAGIGKTRLVAEMAAHPELRGVRVLTGTCRPIREPFPLGPIVEVLRDAGPALEDAAAAGAELSRVAGALRPLLPELEDVLPPAPQPLGDRAAERHRIFRGLAEVFAALGRSVLVVEDAHWADEQTLEFMDYLLAGPPPALSVVVTYRDESAGPDLRLVTARPAAQVTRVLLELAPLDVQRTRELAQAILGAERITEELAVFLCERGSGVPLAVQELLALLRERGTLAWRRGRWARRVVAELDVPARVRDSVLERVARLSEGARAVAEAAAVLMTDVPQAVLLSASRDGTADGLDEAVESGLIAERGADFGFRHVLAAQAVYEDIPAPRRRDLHGRAADAVRNLDRVPLGVLAHQLRKSGREREWVEVAVRAAEQAIELRDDAEAVRLLESVLRDADLTPVRRAELAVLLARASFEMLHVPDLREVFTRALDPGLPRRLWAELRFRYGLHLDAMGLDPDEKWATVLETVEDLDHRSGLAAWAMLALGMPTEPTGLDVAERASWIDRAITILPDIEDPAQRQFVLGKLAMARVITGDPRWTDLAERLRSGPAELDSRRANGFYSFGLSAAYAGHHESARESLRTALDISTEVDPTGGIAYRSRSALLLVSYLRGEWEGQADAVPEVLDGLSDRSEWMFAEVAAACLDLAAGRSTGLAERLRALGDAATPGDGTLLPIIVEAWLRSAIACGEAGEALAATVAHVALWEARGMWPVGVRAVPALAEAMIAVGRGDDARALVRRYAARLDGLDAPLAAAALRYAQGLLAATDGAGARAAAESLAAADLYERLPAPYEAARAREHAAVALRETDAAAAAAALTDAVAAFERLGARWDLERAARTARRWGIDTAVRPAARRGPRGYGGALSPREREVAELAATGLTNRDIASRLFVSPKTVEKHLASALRKLGLRSRAALAAHLAEAPDTADEPDAATG</sequence>
<dbReference type="GO" id="GO:0003677">
    <property type="term" value="F:DNA binding"/>
    <property type="evidence" value="ECO:0007669"/>
    <property type="project" value="InterPro"/>
</dbReference>